<dbReference type="AlphaFoldDB" id="F7YXA5"/>
<dbReference type="eggNOG" id="COG0463">
    <property type="taxonomic scope" value="Bacteria"/>
</dbReference>
<gene>
    <name evidence="3" type="ORF">Theth_1345</name>
</gene>
<dbReference type="Proteomes" id="UP000006804">
    <property type="component" value="Chromosome"/>
</dbReference>
<organism evidence="3 4">
    <name type="scientific">Pseudothermotoga thermarum DSM 5069</name>
    <dbReference type="NCBI Taxonomy" id="688269"/>
    <lineage>
        <taxon>Bacteria</taxon>
        <taxon>Thermotogati</taxon>
        <taxon>Thermotogota</taxon>
        <taxon>Thermotogae</taxon>
        <taxon>Thermotogales</taxon>
        <taxon>Thermotogaceae</taxon>
        <taxon>Pseudothermotoga</taxon>
    </lineage>
</organism>
<dbReference type="HOGENOM" id="CLU_328661_0_0_0"/>
<dbReference type="CDD" id="cd02511">
    <property type="entry name" value="Beta4Glucosyltransferase"/>
    <property type="match status" value="1"/>
</dbReference>
<dbReference type="SUPFAM" id="SSF48452">
    <property type="entry name" value="TPR-like"/>
    <property type="match status" value="1"/>
</dbReference>
<dbReference type="Gene3D" id="3.90.550.10">
    <property type="entry name" value="Spore Coat Polysaccharide Biosynthesis Protein SpsA, Chain A"/>
    <property type="match status" value="1"/>
</dbReference>
<dbReference type="RefSeq" id="WP_013932625.1">
    <property type="nucleotide sequence ID" value="NC_015707.1"/>
</dbReference>
<dbReference type="PATRIC" id="fig|688269.3.peg.1384"/>
<evidence type="ECO:0000256" key="1">
    <source>
        <dbReference type="PROSITE-ProRule" id="PRU00339"/>
    </source>
</evidence>
<dbReference type="InterPro" id="IPR029044">
    <property type="entry name" value="Nucleotide-diphossugar_trans"/>
</dbReference>
<dbReference type="SMART" id="SM00028">
    <property type="entry name" value="TPR"/>
    <property type="match status" value="2"/>
</dbReference>
<feature type="repeat" description="TPR" evidence="1">
    <location>
        <begin position="490"/>
        <end position="523"/>
    </location>
</feature>
<dbReference type="InterPro" id="IPR019734">
    <property type="entry name" value="TPR_rpt"/>
</dbReference>
<dbReference type="OrthoDB" id="9815923at2"/>
<evidence type="ECO:0000313" key="4">
    <source>
        <dbReference type="Proteomes" id="UP000006804"/>
    </source>
</evidence>
<keyword evidence="4" id="KW-1185">Reference proteome</keyword>
<name>F7YXA5_9THEM</name>
<proteinExistence type="predicted"/>
<dbReference type="InterPro" id="IPR001173">
    <property type="entry name" value="Glyco_trans_2-like"/>
</dbReference>
<sequence>MGLLSVAMIVKNEEHNLERALNSIKDVVDEIVIVDTGSTDRTVEIAKKYTDKVYFHPWKNDFSEARNNSLKYPTCEWVLIFDADEEASEEFRKNIRQFLQSLPKDVNTVYLPTISYLDWDFQRTEVASTARIFRNGTVYYENIVHNQAIYKPKVVNANFPIIHYGYIWTRKLKKQKYDRTATLIREQLKGCKSEGEKLYYLVQLYKTEKTGGPKHLAAQVGYETYLLLRKVSKIPAIALEFAYIFGLELATAGLYDMAQELLELTIRVVPEYPDPYYGMLFLSYKRQEWEKLLEWRRRFIEKTEEASKNVEKFSWTIMSFKELGTADLFGCLAALKLDDYEKFNQIALNLISQDAPAANQAIVQVVLDEVAAKDIAKAVDGLKAILQYCLKNKMAVKVDGLLEKIAEKKVEFDLSLLLQFNLSSFSKLVLERMQTGKDLLLKFINNGDLLDIVQKEKIRGLIFVYSLLEDSEKESFLRNLTEHVEQDVLGCVHALLGDLYLKQSKFLDAIRNYRKAIELLPELHKFIKPVTDDLKTRLDPTIEGVYDELYKFYTENLELPIDVGKYCQNKADKLYLLSDSDIAYYVSAINTKDDEKRIELLQKVKDIEKFPMYYYRLAKSYEKKDKKKAFELHIKAVEHNERLGDISFGVYSFTGLYPNSVFSWMKEDDEIVWVGNISERFSGLGVIHPVRAWKMSKEGFIYALPYPSNDALKEYKRREKQSYKTLSVSVKKQDLYELLSKFGWEDLKEFENHQEYESVMKELGIVVDEKSDNQVLLLNINEEFDFEKLLKGKNVLLLHVFPDLSNEQDPTWFYPAFRLFWTLPALKKKLKNLGYEVVENGICQSGLRYVLAKL</sequence>
<dbReference type="PANTHER" id="PTHR43630">
    <property type="entry name" value="POLY-BETA-1,6-N-ACETYL-D-GLUCOSAMINE SYNTHASE"/>
    <property type="match status" value="1"/>
</dbReference>
<dbReference type="EMBL" id="CP002351">
    <property type="protein sequence ID" value="AEH51409.1"/>
    <property type="molecule type" value="Genomic_DNA"/>
</dbReference>
<evidence type="ECO:0000313" key="3">
    <source>
        <dbReference type="EMBL" id="AEH51409.1"/>
    </source>
</evidence>
<accession>F7YXA5</accession>
<protein>
    <submittedName>
        <fullName evidence="3">Glycosyl transferase family 2</fullName>
    </submittedName>
</protein>
<dbReference type="InterPro" id="IPR011990">
    <property type="entry name" value="TPR-like_helical_dom_sf"/>
</dbReference>
<dbReference type="Pfam" id="PF00535">
    <property type="entry name" value="Glycos_transf_2"/>
    <property type="match status" value="1"/>
</dbReference>
<feature type="domain" description="Glycosyltransferase 2-like" evidence="2">
    <location>
        <begin position="5"/>
        <end position="126"/>
    </location>
</feature>
<dbReference type="PROSITE" id="PS50005">
    <property type="entry name" value="TPR"/>
    <property type="match status" value="1"/>
</dbReference>
<reference evidence="3 4" key="1">
    <citation type="submission" date="2010-11" db="EMBL/GenBank/DDBJ databases">
        <title>The complete genome of Thermotoga thermarum DSM 5069.</title>
        <authorList>
            <consortium name="US DOE Joint Genome Institute (JGI-PGF)"/>
            <person name="Lucas S."/>
            <person name="Copeland A."/>
            <person name="Lapidus A."/>
            <person name="Bruce D."/>
            <person name="Goodwin L."/>
            <person name="Pitluck S."/>
            <person name="Kyrpides N."/>
            <person name="Mavromatis K."/>
            <person name="Ivanova N."/>
            <person name="Zeytun A."/>
            <person name="Brettin T."/>
            <person name="Detter J.C."/>
            <person name="Tapia R."/>
            <person name="Han C."/>
            <person name="Land M."/>
            <person name="Hauser L."/>
            <person name="Markowitz V."/>
            <person name="Cheng J.-F."/>
            <person name="Hugenholtz P."/>
            <person name="Woyke T."/>
            <person name="Wu D."/>
            <person name="Spring S."/>
            <person name="Schroeder M."/>
            <person name="Brambilla E."/>
            <person name="Klenk H.-P."/>
            <person name="Eisen J.A."/>
        </authorList>
    </citation>
    <scope>NUCLEOTIDE SEQUENCE [LARGE SCALE GENOMIC DNA]</scope>
    <source>
        <strain evidence="3 4">DSM 5069</strain>
    </source>
</reference>
<dbReference type="Gene3D" id="1.25.40.10">
    <property type="entry name" value="Tetratricopeptide repeat domain"/>
    <property type="match status" value="1"/>
</dbReference>
<dbReference type="eggNOG" id="COG0457">
    <property type="taxonomic scope" value="Bacteria"/>
</dbReference>
<dbReference type="SUPFAM" id="SSF53448">
    <property type="entry name" value="Nucleotide-diphospho-sugar transferases"/>
    <property type="match status" value="1"/>
</dbReference>
<evidence type="ECO:0000259" key="2">
    <source>
        <dbReference type="Pfam" id="PF00535"/>
    </source>
</evidence>
<keyword evidence="3" id="KW-0808">Transferase</keyword>
<dbReference type="PANTHER" id="PTHR43630:SF2">
    <property type="entry name" value="GLYCOSYLTRANSFERASE"/>
    <property type="match status" value="1"/>
</dbReference>
<dbReference type="KEGG" id="tta:Theth_1345"/>
<keyword evidence="1" id="KW-0802">TPR repeat</keyword>
<dbReference type="GO" id="GO:0016740">
    <property type="term" value="F:transferase activity"/>
    <property type="evidence" value="ECO:0007669"/>
    <property type="project" value="UniProtKB-KW"/>
</dbReference>
<dbReference type="STRING" id="688269.Theth_1345"/>